<sequence>MHTPTAKKRTSNQADISPIANRIIEYTMAELFNTIINALTQKSEQHNDPQLRQFADQMKSLSTLFDSVNANITKRFNELDATINQKLNKEEYMRIIKEEIGEKERSRSFVASGVPESSFPSSTQRARQDTDRICELLDYMNVEATH</sequence>
<reference evidence="3" key="1">
    <citation type="submission" date="2022-11" db="UniProtKB">
        <authorList>
            <consortium name="WormBaseParasite"/>
        </authorList>
    </citation>
    <scope>IDENTIFICATION</scope>
</reference>
<organism evidence="2 3">
    <name type="scientific">Panagrolaimus davidi</name>
    <dbReference type="NCBI Taxonomy" id="227884"/>
    <lineage>
        <taxon>Eukaryota</taxon>
        <taxon>Metazoa</taxon>
        <taxon>Ecdysozoa</taxon>
        <taxon>Nematoda</taxon>
        <taxon>Chromadorea</taxon>
        <taxon>Rhabditida</taxon>
        <taxon>Tylenchina</taxon>
        <taxon>Panagrolaimomorpha</taxon>
        <taxon>Panagrolaimoidea</taxon>
        <taxon>Panagrolaimidae</taxon>
        <taxon>Panagrolaimus</taxon>
    </lineage>
</organism>
<keyword evidence="2" id="KW-1185">Reference proteome</keyword>
<dbReference type="WBParaSite" id="PDA_v2.g20741.t1">
    <property type="protein sequence ID" value="PDA_v2.g20741.t1"/>
    <property type="gene ID" value="PDA_v2.g20741"/>
</dbReference>
<accession>A0A914PWK8</accession>
<protein>
    <submittedName>
        <fullName evidence="3">Uncharacterized protein</fullName>
    </submittedName>
</protein>
<name>A0A914PWK8_9BILA</name>
<evidence type="ECO:0000313" key="3">
    <source>
        <dbReference type="WBParaSite" id="PDA_v2.g20741.t1"/>
    </source>
</evidence>
<dbReference type="Proteomes" id="UP000887578">
    <property type="component" value="Unplaced"/>
</dbReference>
<evidence type="ECO:0000313" key="2">
    <source>
        <dbReference type="Proteomes" id="UP000887578"/>
    </source>
</evidence>
<evidence type="ECO:0000256" key="1">
    <source>
        <dbReference type="SAM" id="MobiDB-lite"/>
    </source>
</evidence>
<feature type="region of interest" description="Disordered" evidence="1">
    <location>
        <begin position="106"/>
        <end position="127"/>
    </location>
</feature>
<dbReference type="AlphaFoldDB" id="A0A914PWK8"/>
<proteinExistence type="predicted"/>